<dbReference type="EC" id="2.1.1.174" evidence="8"/>
<dbReference type="GO" id="GO:0052916">
    <property type="term" value="F:23S rRNA (guanine(1835)-N(2))-methyltransferase activity"/>
    <property type="evidence" value="ECO:0007669"/>
    <property type="project" value="UniProtKB-EC"/>
</dbReference>
<evidence type="ECO:0000256" key="3">
    <source>
        <dbReference type="ARBA" id="ARBA00022603"/>
    </source>
</evidence>
<dbReference type="RefSeq" id="WP_021106151.1">
    <property type="nucleotide sequence ID" value="NZ_LT906441.1"/>
</dbReference>
<keyword evidence="4 8" id="KW-0808">Transferase</keyword>
<dbReference type="GO" id="GO:0003676">
    <property type="term" value="F:nucleic acid binding"/>
    <property type="evidence" value="ECO:0007669"/>
    <property type="project" value="InterPro"/>
</dbReference>
<dbReference type="Pfam" id="PF26049">
    <property type="entry name" value="RLMG_N"/>
    <property type="match status" value="1"/>
</dbReference>
<evidence type="ECO:0000256" key="1">
    <source>
        <dbReference type="ARBA" id="ARBA00022490"/>
    </source>
</evidence>
<gene>
    <name evidence="8" type="primary">rlmG</name>
    <name evidence="8" type="ORF">SAMEA4412665_00655</name>
</gene>
<evidence type="ECO:0000256" key="5">
    <source>
        <dbReference type="SAM" id="MobiDB-lite"/>
    </source>
</evidence>
<reference evidence="8 9" key="1">
    <citation type="submission" date="2017-06" db="EMBL/GenBank/DDBJ databases">
        <authorList>
            <consortium name="Pathogen Informatics"/>
        </authorList>
    </citation>
    <scope>NUCLEOTIDE SEQUENCE [LARGE SCALE GENOMIC DNA]</scope>
    <source>
        <strain evidence="8 9">NCTC11865</strain>
    </source>
</reference>
<feature type="region of interest" description="Disordered" evidence="5">
    <location>
        <begin position="81"/>
        <end position="138"/>
    </location>
</feature>
<accession>A0A239WCQ8</accession>
<feature type="region of interest" description="Disordered" evidence="5">
    <location>
        <begin position="1"/>
        <end position="42"/>
    </location>
</feature>
<keyword evidence="1" id="KW-0963">Cytoplasm</keyword>
<evidence type="ECO:0000256" key="4">
    <source>
        <dbReference type="ARBA" id="ARBA00022679"/>
    </source>
</evidence>
<proteinExistence type="predicted"/>
<evidence type="ECO:0000256" key="2">
    <source>
        <dbReference type="ARBA" id="ARBA00022552"/>
    </source>
</evidence>
<dbReference type="KEGG" id="cgrn:4412665_00655"/>
<feature type="domain" description="RlmG N-terminal" evidence="7">
    <location>
        <begin position="132"/>
        <end position="211"/>
    </location>
</feature>
<dbReference type="InterPro" id="IPR002052">
    <property type="entry name" value="DNA_methylase_N6_adenine_CS"/>
</dbReference>
<dbReference type="PANTHER" id="PTHR47816:SF5">
    <property type="entry name" value="RIBOSOMAL RNA LARGE SUBUNIT METHYLTRANSFERASE G"/>
    <property type="match status" value="1"/>
</dbReference>
<evidence type="ECO:0000259" key="6">
    <source>
        <dbReference type="Pfam" id="PF05175"/>
    </source>
</evidence>
<dbReference type="AlphaFoldDB" id="A0A239WCQ8"/>
<dbReference type="SUPFAM" id="SSF53335">
    <property type="entry name" value="S-adenosyl-L-methionine-dependent methyltransferases"/>
    <property type="match status" value="1"/>
</dbReference>
<dbReference type="PANTHER" id="PTHR47816">
    <property type="entry name" value="RIBOSOMAL RNA SMALL SUBUNIT METHYLTRANSFERASE C"/>
    <property type="match status" value="1"/>
</dbReference>
<dbReference type="eggNOG" id="COG2813">
    <property type="taxonomic scope" value="Bacteria"/>
</dbReference>
<feature type="compositionally biased region" description="Polar residues" evidence="5">
    <location>
        <begin position="22"/>
        <end position="42"/>
    </location>
</feature>
<dbReference type="InterPro" id="IPR058679">
    <property type="entry name" value="RlmG_N"/>
</dbReference>
<keyword evidence="3 8" id="KW-0489">Methyltransferase</keyword>
<evidence type="ECO:0000259" key="7">
    <source>
        <dbReference type="Pfam" id="PF26049"/>
    </source>
</evidence>
<feature type="compositionally biased region" description="Low complexity" evidence="5">
    <location>
        <begin position="94"/>
        <end position="107"/>
    </location>
</feature>
<keyword evidence="2" id="KW-0698">rRNA processing</keyword>
<dbReference type="InterPro" id="IPR029063">
    <property type="entry name" value="SAM-dependent_MTases_sf"/>
</dbReference>
<organism evidence="8 9">
    <name type="scientific">Cutibacterium granulosum</name>
    <dbReference type="NCBI Taxonomy" id="33011"/>
    <lineage>
        <taxon>Bacteria</taxon>
        <taxon>Bacillati</taxon>
        <taxon>Actinomycetota</taxon>
        <taxon>Actinomycetes</taxon>
        <taxon>Propionibacteriales</taxon>
        <taxon>Propionibacteriaceae</taxon>
        <taxon>Cutibacterium</taxon>
    </lineage>
</organism>
<feature type="compositionally biased region" description="Basic and acidic residues" evidence="5">
    <location>
        <begin position="115"/>
        <end position="124"/>
    </location>
</feature>
<name>A0A239WCQ8_9ACTN</name>
<evidence type="ECO:0000313" key="8">
    <source>
        <dbReference type="EMBL" id="SNV31688.1"/>
    </source>
</evidence>
<dbReference type="Gene3D" id="3.40.50.150">
    <property type="entry name" value="Vaccinia Virus protein VP39"/>
    <property type="match status" value="2"/>
</dbReference>
<evidence type="ECO:0000313" key="9">
    <source>
        <dbReference type="Proteomes" id="UP000215332"/>
    </source>
</evidence>
<protein>
    <submittedName>
        <fullName evidence="8">Ribosomal RNA large subunit methyltransferase G</fullName>
        <ecNumber evidence="8">2.1.1.174</ecNumber>
    </submittedName>
</protein>
<feature type="domain" description="Methyltransferase small" evidence="6">
    <location>
        <begin position="232"/>
        <end position="401"/>
    </location>
</feature>
<dbReference type="Proteomes" id="UP000215332">
    <property type="component" value="Chromosome 1"/>
</dbReference>
<sequence>MDAAELDPVDALIVAESPQIDPPQQDSAHATPDAGSTRTQSPLGSAVWVLNRPRLVPFAGHRVTAWADDCRDLAGIPSTIRLNPLTASPQNLDSPTTTSTPTASPPAESLTDTPPSEKSRERRPGPSPRQHRAADHPSTDRQLVWLDLPQSIDALDELLGCLWHVLGPDAHIIAGGRIKHMTRSMNDVAARWFDEVHASLGVRKARVLHISRPRERPAITGTWPRSNTVDGLTIHAHGGVFHTTGLDAGTALLLSHLDDIAADVRTDVVDLGCGNGIIAAQLARRLPTARVHATDVSWQAVDSTRRTAAANGLDVITHWCDGLADLPDASMDVVVTNPPFHRGTAQDHAPTFAMLTDAARVLRPGGALWCVYNNHLPWAAHLRRFVGQTRQVTRNRHYTVTRTVRK</sequence>
<dbReference type="CDD" id="cd02440">
    <property type="entry name" value="AdoMet_MTases"/>
    <property type="match status" value="1"/>
</dbReference>
<dbReference type="InterPro" id="IPR007848">
    <property type="entry name" value="Small_mtfrase_dom"/>
</dbReference>
<dbReference type="EMBL" id="LT906441">
    <property type="protein sequence ID" value="SNV31688.1"/>
    <property type="molecule type" value="Genomic_DNA"/>
</dbReference>
<dbReference type="Pfam" id="PF05175">
    <property type="entry name" value="MTS"/>
    <property type="match status" value="1"/>
</dbReference>
<dbReference type="InterPro" id="IPR046977">
    <property type="entry name" value="RsmC/RlmG"/>
</dbReference>
<dbReference type="PROSITE" id="PS00092">
    <property type="entry name" value="N6_MTASE"/>
    <property type="match status" value="1"/>
</dbReference>